<dbReference type="EMBL" id="LR796923">
    <property type="protein sequence ID" value="CAB4174105.1"/>
    <property type="molecule type" value="Genomic_DNA"/>
</dbReference>
<accession>A0A6J5PY22</accession>
<keyword evidence="1" id="KW-1133">Transmembrane helix</keyword>
<evidence type="ECO:0000313" key="2">
    <source>
        <dbReference type="EMBL" id="CAB4174105.1"/>
    </source>
</evidence>
<feature type="transmembrane region" description="Helical" evidence="1">
    <location>
        <begin position="6"/>
        <end position="23"/>
    </location>
</feature>
<evidence type="ECO:0000256" key="1">
    <source>
        <dbReference type="SAM" id="Phobius"/>
    </source>
</evidence>
<reference evidence="2" key="1">
    <citation type="submission" date="2020-05" db="EMBL/GenBank/DDBJ databases">
        <authorList>
            <person name="Chiriac C."/>
            <person name="Salcher M."/>
            <person name="Ghai R."/>
            <person name="Kavagutti S V."/>
        </authorList>
    </citation>
    <scope>NUCLEOTIDE SEQUENCE</scope>
</reference>
<proteinExistence type="predicted"/>
<keyword evidence="1" id="KW-0812">Transmembrane</keyword>
<protein>
    <submittedName>
        <fullName evidence="2">Uncharacterized protein</fullName>
    </submittedName>
</protein>
<name>A0A6J5PY22_9CAUD</name>
<organism evidence="2">
    <name type="scientific">uncultured Caudovirales phage</name>
    <dbReference type="NCBI Taxonomy" id="2100421"/>
    <lineage>
        <taxon>Viruses</taxon>
        <taxon>Duplodnaviria</taxon>
        <taxon>Heunggongvirae</taxon>
        <taxon>Uroviricota</taxon>
        <taxon>Caudoviricetes</taxon>
        <taxon>Peduoviridae</taxon>
        <taxon>Maltschvirus</taxon>
        <taxon>Maltschvirus maltsch</taxon>
    </lineage>
</organism>
<gene>
    <name evidence="2" type="ORF">UFOVP972_20</name>
</gene>
<keyword evidence="1" id="KW-0472">Membrane</keyword>
<sequence>MNKDLVYRIIGAILVSVIVLLTFKNCQIQKGADREIDELKKSIIASDKLTKEVNGRYSKLVDYYASQGDLMKELKKSNKDLYRTIKEQDERLLSITRSIITLDQKIVEGFAETDPVDTNRLNLSLKYPDEKDPFVYWDGWVNKNTAAYKGTFSFGKLPIQIILTEDTRGLWKSRIVGPEWLKVDSLSIKSLPPEEYAQVKPKNLQWLLGGSYAYNMNTKGHGVGINFGLNLFDKHNLVLGANTLNQVSIGYTYKIKTFKRKSK</sequence>